<dbReference type="AlphaFoldDB" id="A0A0E9RN08"/>
<feature type="region of interest" description="Disordered" evidence="1">
    <location>
        <begin position="1"/>
        <end position="20"/>
    </location>
</feature>
<sequence>MNRNKCLTGVPNAPNTGTYL</sequence>
<dbReference type="EMBL" id="GBXM01078108">
    <property type="protein sequence ID" value="JAH30469.1"/>
    <property type="molecule type" value="Transcribed_RNA"/>
</dbReference>
<reference evidence="2" key="1">
    <citation type="submission" date="2014-11" db="EMBL/GenBank/DDBJ databases">
        <authorList>
            <person name="Amaro Gonzalez C."/>
        </authorList>
    </citation>
    <scope>NUCLEOTIDE SEQUENCE</scope>
</reference>
<reference evidence="2" key="2">
    <citation type="journal article" date="2015" name="Fish Shellfish Immunol.">
        <title>Early steps in the European eel (Anguilla anguilla)-Vibrio vulnificus interaction in the gills: Role of the RtxA13 toxin.</title>
        <authorList>
            <person name="Callol A."/>
            <person name="Pajuelo D."/>
            <person name="Ebbesson L."/>
            <person name="Teles M."/>
            <person name="MacKenzie S."/>
            <person name="Amaro C."/>
        </authorList>
    </citation>
    <scope>NUCLEOTIDE SEQUENCE</scope>
</reference>
<proteinExistence type="predicted"/>
<name>A0A0E9RN08_ANGAN</name>
<evidence type="ECO:0000313" key="2">
    <source>
        <dbReference type="EMBL" id="JAH30469.1"/>
    </source>
</evidence>
<accession>A0A0E9RN08</accession>
<organism evidence="2">
    <name type="scientific">Anguilla anguilla</name>
    <name type="common">European freshwater eel</name>
    <name type="synonym">Muraena anguilla</name>
    <dbReference type="NCBI Taxonomy" id="7936"/>
    <lineage>
        <taxon>Eukaryota</taxon>
        <taxon>Metazoa</taxon>
        <taxon>Chordata</taxon>
        <taxon>Craniata</taxon>
        <taxon>Vertebrata</taxon>
        <taxon>Euteleostomi</taxon>
        <taxon>Actinopterygii</taxon>
        <taxon>Neopterygii</taxon>
        <taxon>Teleostei</taxon>
        <taxon>Anguilliformes</taxon>
        <taxon>Anguillidae</taxon>
        <taxon>Anguilla</taxon>
    </lineage>
</organism>
<evidence type="ECO:0000256" key="1">
    <source>
        <dbReference type="SAM" id="MobiDB-lite"/>
    </source>
</evidence>
<protein>
    <submittedName>
        <fullName evidence="2">Uncharacterized protein</fullName>
    </submittedName>
</protein>